<organism evidence="2">
    <name type="scientific">Attheya septentrionalis</name>
    <dbReference type="NCBI Taxonomy" id="420275"/>
    <lineage>
        <taxon>Eukaryota</taxon>
        <taxon>Sar</taxon>
        <taxon>Stramenopiles</taxon>
        <taxon>Ochrophyta</taxon>
        <taxon>Bacillariophyta</taxon>
        <taxon>Coscinodiscophyceae</taxon>
        <taxon>Chaetocerotophycidae</taxon>
        <taxon>Chaetocerotales</taxon>
        <taxon>Attheyaceae</taxon>
        <taxon>Attheya</taxon>
    </lineage>
</organism>
<feature type="region of interest" description="Disordered" evidence="1">
    <location>
        <begin position="307"/>
        <end position="340"/>
    </location>
</feature>
<dbReference type="PRINTS" id="PR01217">
    <property type="entry name" value="PRICHEXTENSN"/>
</dbReference>
<evidence type="ECO:0000256" key="1">
    <source>
        <dbReference type="SAM" id="MobiDB-lite"/>
    </source>
</evidence>
<feature type="compositionally biased region" description="Pro residues" evidence="1">
    <location>
        <begin position="324"/>
        <end position="335"/>
    </location>
</feature>
<feature type="compositionally biased region" description="Pro residues" evidence="1">
    <location>
        <begin position="204"/>
        <end position="213"/>
    </location>
</feature>
<feature type="compositionally biased region" description="Pro residues" evidence="1">
    <location>
        <begin position="230"/>
        <end position="272"/>
    </location>
</feature>
<name>A0A7S2UA02_9STRA</name>
<proteinExistence type="predicted"/>
<feature type="region of interest" description="Disordered" evidence="1">
    <location>
        <begin position="1"/>
        <end position="69"/>
    </location>
</feature>
<evidence type="ECO:0000313" key="2">
    <source>
        <dbReference type="EMBL" id="CAD9813263.1"/>
    </source>
</evidence>
<feature type="compositionally biased region" description="Polar residues" evidence="1">
    <location>
        <begin position="31"/>
        <end position="43"/>
    </location>
</feature>
<feature type="region of interest" description="Disordered" evidence="1">
    <location>
        <begin position="373"/>
        <end position="393"/>
    </location>
</feature>
<protein>
    <submittedName>
        <fullName evidence="2">Uncharacterized protein</fullName>
    </submittedName>
</protein>
<gene>
    <name evidence="2" type="ORF">ASEP1449_LOCUS5088</name>
</gene>
<reference evidence="2" key="1">
    <citation type="submission" date="2021-01" db="EMBL/GenBank/DDBJ databases">
        <authorList>
            <person name="Corre E."/>
            <person name="Pelletier E."/>
            <person name="Niang G."/>
            <person name="Scheremetjew M."/>
            <person name="Finn R."/>
            <person name="Kale V."/>
            <person name="Holt S."/>
            <person name="Cochrane G."/>
            <person name="Meng A."/>
            <person name="Brown T."/>
            <person name="Cohen L."/>
        </authorList>
    </citation>
    <scope>NUCLEOTIDE SEQUENCE</scope>
    <source>
        <strain evidence="2">CCMP2084</strain>
    </source>
</reference>
<accession>A0A7S2UA02</accession>
<dbReference type="EMBL" id="HBHQ01007570">
    <property type="protein sequence ID" value="CAD9813263.1"/>
    <property type="molecule type" value="Transcribed_RNA"/>
</dbReference>
<sequence>MPYPPATVDTNHRNNMPYPPAASTVPYPASYPTSSEHSMSEPTNSHHHPYPAGLQQNGSGGIPPANGFIPSNNAMAPYPPNGTPATTMPEPTSHHPYGGVQNGSGGIPTAMPTGPNGFIPSQQTFSGQMSANYSSGVGGGLNMAPSPFLAIMPNTVSSTSLEQQHQHQQQHGPSSSSNPAAEMLDPNDPYAGLVEGGGSIWAAPLPPPAPSPQNPNDIFSGIDNGGTSGPPLPSMLPPPPPTESPIPVAPPPMPPAPPPAPAPMPHTMAPPPATVETVLSRLSSDEFGDFQGAESEEEEDMMMPMGGVVQSSAPNVGIMGSLAPPEPPKPEPPATAPQWPGGMMVGPNGMMFMPVMGPNGTMVMMPMMPAGSHHMTPAAASQSGHDSGESKNEVHDEFAPMGGAVQSSDPNASVWDDPSSGMVMMYPNAGTTSATPSMPTMMPPVVPATQPNASGYEAQQMRSAWS</sequence>
<feature type="region of interest" description="Disordered" evidence="1">
    <location>
        <begin position="445"/>
        <end position="466"/>
    </location>
</feature>
<feature type="compositionally biased region" description="Low complexity" evidence="1">
    <location>
        <begin position="157"/>
        <end position="177"/>
    </location>
</feature>
<feature type="region of interest" description="Disordered" evidence="1">
    <location>
        <begin position="157"/>
        <end position="272"/>
    </location>
</feature>
<dbReference type="AlphaFoldDB" id="A0A7S2UA02"/>